<accession>A0A1J1I775</accession>
<dbReference type="AlphaFoldDB" id="A0A1J1I775"/>
<evidence type="ECO:0000313" key="2">
    <source>
        <dbReference type="Proteomes" id="UP000183832"/>
    </source>
</evidence>
<dbReference type="EMBL" id="CVRI01000043">
    <property type="protein sequence ID" value="CRK96167.1"/>
    <property type="molecule type" value="Genomic_DNA"/>
</dbReference>
<proteinExistence type="predicted"/>
<protein>
    <submittedName>
        <fullName evidence="1">CLUMA_CG009596, isoform A</fullName>
    </submittedName>
</protein>
<keyword evidence="2" id="KW-1185">Reference proteome</keyword>
<reference evidence="1 2" key="1">
    <citation type="submission" date="2015-04" db="EMBL/GenBank/DDBJ databases">
        <authorList>
            <person name="Syromyatnikov M.Y."/>
            <person name="Popov V.N."/>
        </authorList>
    </citation>
    <scope>NUCLEOTIDE SEQUENCE [LARGE SCALE GENOMIC DNA]</scope>
</reference>
<name>A0A1J1I775_9DIPT</name>
<organism evidence="1 2">
    <name type="scientific">Clunio marinus</name>
    <dbReference type="NCBI Taxonomy" id="568069"/>
    <lineage>
        <taxon>Eukaryota</taxon>
        <taxon>Metazoa</taxon>
        <taxon>Ecdysozoa</taxon>
        <taxon>Arthropoda</taxon>
        <taxon>Hexapoda</taxon>
        <taxon>Insecta</taxon>
        <taxon>Pterygota</taxon>
        <taxon>Neoptera</taxon>
        <taxon>Endopterygota</taxon>
        <taxon>Diptera</taxon>
        <taxon>Nematocera</taxon>
        <taxon>Chironomoidea</taxon>
        <taxon>Chironomidae</taxon>
        <taxon>Clunio</taxon>
    </lineage>
</organism>
<sequence>MVECNILNVDLKTFLGFKVNDRHLAENSLEFNLKAPPTSALWCDRQLAQNLLCCYLWGSPYIIHNPKAKPAKFNEENKEKRTIESFIGRREK</sequence>
<gene>
    <name evidence="1" type="ORF">CLUMA_CG009596</name>
</gene>
<dbReference type="Proteomes" id="UP000183832">
    <property type="component" value="Unassembled WGS sequence"/>
</dbReference>
<evidence type="ECO:0000313" key="1">
    <source>
        <dbReference type="EMBL" id="CRK96167.1"/>
    </source>
</evidence>